<evidence type="ECO:0000259" key="7">
    <source>
        <dbReference type="Pfam" id="PF10509"/>
    </source>
</evidence>
<dbReference type="EMBL" id="DXBG01000178">
    <property type="protein sequence ID" value="HIZ65802.1"/>
    <property type="molecule type" value="Genomic_DNA"/>
</dbReference>
<feature type="domain" description="Galactokinase N-terminal" evidence="7">
    <location>
        <begin position="7"/>
        <end position="57"/>
    </location>
</feature>
<dbReference type="GO" id="GO:0004335">
    <property type="term" value="F:galactokinase activity"/>
    <property type="evidence" value="ECO:0007669"/>
    <property type="project" value="UniProtKB-EC"/>
</dbReference>
<accession>A0A9D2FSE7</accession>
<evidence type="ECO:0000256" key="1">
    <source>
        <dbReference type="ARBA" id="ARBA00006566"/>
    </source>
</evidence>
<proteinExistence type="inferred from homology"/>
<dbReference type="FunFam" id="3.30.230.10:FF:000017">
    <property type="entry name" value="Galactokinase"/>
    <property type="match status" value="1"/>
</dbReference>
<evidence type="ECO:0000256" key="5">
    <source>
        <dbReference type="ARBA" id="ARBA00022840"/>
    </source>
</evidence>
<comment type="similarity">
    <text evidence="1">Belongs to the GHMP kinase family. GalK subfamily.</text>
</comment>
<keyword evidence="2 8" id="KW-0808">Transferase</keyword>
<dbReference type="InterPro" id="IPR020568">
    <property type="entry name" value="Ribosomal_Su5_D2-typ_SF"/>
</dbReference>
<dbReference type="PRINTS" id="PR00959">
    <property type="entry name" value="MEVGALKINASE"/>
</dbReference>
<dbReference type="InterPro" id="IPR000705">
    <property type="entry name" value="Galactokinase"/>
</dbReference>
<sequence length="211" mass="23747">MERKLLEKFQKLFGEGGDIRFYFSPGRVNLIGEHTDYNGGHVFPCALTIGTYGVARKREDRKIRLYSENFSKMGVVETSLDDLVYREEANWTNYPKGIVWTFGQKGYQVDTGFDMLMYGNIPNGSGLSSSASVELLMGIILKDMFGFEQLSMVDLALMGQYGENQFNGMNCGIMDQFAIAMGKKNHAIFLDTATLEYEYAPIQMEGAKIVI</sequence>
<dbReference type="PROSITE" id="PS00627">
    <property type="entry name" value="GHMP_KINASES_ATP"/>
    <property type="match status" value="1"/>
</dbReference>
<name>A0A9D2FSE7_9FIRM</name>
<dbReference type="GO" id="GO:0005829">
    <property type="term" value="C:cytosol"/>
    <property type="evidence" value="ECO:0007669"/>
    <property type="project" value="TreeGrafter"/>
</dbReference>
<evidence type="ECO:0000256" key="3">
    <source>
        <dbReference type="ARBA" id="ARBA00022741"/>
    </source>
</evidence>
<evidence type="ECO:0000256" key="4">
    <source>
        <dbReference type="ARBA" id="ARBA00022777"/>
    </source>
</evidence>
<comment type="caution">
    <text evidence="8">The sequence shown here is derived from an EMBL/GenBank/DDBJ whole genome shotgun (WGS) entry which is preliminary data.</text>
</comment>
<dbReference type="InterPro" id="IPR019539">
    <property type="entry name" value="GalKase_N"/>
</dbReference>
<keyword evidence="3" id="KW-0547">Nucleotide-binding</keyword>
<protein>
    <submittedName>
        <fullName evidence="8">Galactokinase</fullName>
        <ecNumber evidence="8">2.7.1.6</ecNumber>
    </submittedName>
</protein>
<evidence type="ECO:0000259" key="6">
    <source>
        <dbReference type="Pfam" id="PF00288"/>
    </source>
</evidence>
<feature type="domain" description="GHMP kinase N-terminal" evidence="6">
    <location>
        <begin position="93"/>
        <end position="183"/>
    </location>
</feature>
<dbReference type="SUPFAM" id="SSF54211">
    <property type="entry name" value="Ribosomal protein S5 domain 2-like"/>
    <property type="match status" value="1"/>
</dbReference>
<dbReference type="InterPro" id="IPR014721">
    <property type="entry name" value="Ribsml_uS5_D2-typ_fold_subgr"/>
</dbReference>
<keyword evidence="4" id="KW-0418">Kinase</keyword>
<dbReference type="Pfam" id="PF00288">
    <property type="entry name" value="GHMP_kinases_N"/>
    <property type="match status" value="1"/>
</dbReference>
<dbReference type="PANTHER" id="PTHR10457:SF7">
    <property type="entry name" value="GALACTOKINASE-RELATED"/>
    <property type="match status" value="1"/>
</dbReference>
<reference evidence="8" key="2">
    <citation type="submission" date="2021-04" db="EMBL/GenBank/DDBJ databases">
        <authorList>
            <person name="Gilroy R."/>
        </authorList>
    </citation>
    <scope>NUCLEOTIDE SEQUENCE</scope>
    <source>
        <strain evidence="8">1068</strain>
    </source>
</reference>
<dbReference type="InterPro" id="IPR019741">
    <property type="entry name" value="Galactokinase_CS"/>
</dbReference>
<dbReference type="Proteomes" id="UP000824056">
    <property type="component" value="Unassembled WGS sequence"/>
</dbReference>
<dbReference type="PRINTS" id="PR00473">
    <property type="entry name" value="GALCTOKINASE"/>
</dbReference>
<dbReference type="EC" id="2.7.1.6" evidence="8"/>
<dbReference type="InterPro" id="IPR006204">
    <property type="entry name" value="GHMP_kinase_N_dom"/>
</dbReference>
<dbReference type="PROSITE" id="PS00106">
    <property type="entry name" value="GALACTOKINASE"/>
    <property type="match status" value="1"/>
</dbReference>
<gene>
    <name evidence="8" type="ORF">H9809_07885</name>
</gene>
<organism evidence="8 9">
    <name type="scientific">Candidatus Blautia pullicola</name>
    <dbReference type="NCBI Taxonomy" id="2838498"/>
    <lineage>
        <taxon>Bacteria</taxon>
        <taxon>Bacillati</taxon>
        <taxon>Bacillota</taxon>
        <taxon>Clostridia</taxon>
        <taxon>Lachnospirales</taxon>
        <taxon>Lachnospiraceae</taxon>
        <taxon>Blautia</taxon>
    </lineage>
</organism>
<evidence type="ECO:0000313" key="9">
    <source>
        <dbReference type="Proteomes" id="UP000824056"/>
    </source>
</evidence>
<dbReference type="Gene3D" id="3.30.230.10">
    <property type="match status" value="1"/>
</dbReference>
<dbReference type="AlphaFoldDB" id="A0A9D2FSE7"/>
<reference evidence="8" key="1">
    <citation type="journal article" date="2021" name="PeerJ">
        <title>Extensive microbial diversity within the chicken gut microbiome revealed by metagenomics and culture.</title>
        <authorList>
            <person name="Gilroy R."/>
            <person name="Ravi A."/>
            <person name="Getino M."/>
            <person name="Pursley I."/>
            <person name="Horton D.L."/>
            <person name="Alikhan N.F."/>
            <person name="Baker D."/>
            <person name="Gharbi K."/>
            <person name="Hall N."/>
            <person name="Watson M."/>
            <person name="Adriaenssens E.M."/>
            <person name="Foster-Nyarko E."/>
            <person name="Jarju S."/>
            <person name="Secka A."/>
            <person name="Antonio M."/>
            <person name="Oren A."/>
            <person name="Chaudhuri R.R."/>
            <person name="La Ragione R."/>
            <person name="Hildebrand F."/>
            <person name="Pallen M.J."/>
        </authorList>
    </citation>
    <scope>NUCLEOTIDE SEQUENCE</scope>
    <source>
        <strain evidence="8">1068</strain>
    </source>
</reference>
<evidence type="ECO:0000313" key="8">
    <source>
        <dbReference type="EMBL" id="HIZ65802.1"/>
    </source>
</evidence>
<evidence type="ECO:0000256" key="2">
    <source>
        <dbReference type="ARBA" id="ARBA00022679"/>
    </source>
</evidence>
<feature type="non-terminal residue" evidence="8">
    <location>
        <position position="211"/>
    </location>
</feature>
<dbReference type="Pfam" id="PF10509">
    <property type="entry name" value="GalKase_gal_bdg"/>
    <property type="match status" value="1"/>
</dbReference>
<dbReference type="PANTHER" id="PTHR10457">
    <property type="entry name" value="MEVALONATE KINASE/GALACTOKINASE"/>
    <property type="match status" value="1"/>
</dbReference>
<dbReference type="GO" id="GO:0006012">
    <property type="term" value="P:galactose metabolic process"/>
    <property type="evidence" value="ECO:0007669"/>
    <property type="project" value="InterPro"/>
</dbReference>
<dbReference type="InterPro" id="IPR006203">
    <property type="entry name" value="GHMP_knse_ATP-bd_CS"/>
</dbReference>
<dbReference type="GO" id="GO:0005524">
    <property type="term" value="F:ATP binding"/>
    <property type="evidence" value="ECO:0007669"/>
    <property type="project" value="UniProtKB-KW"/>
</dbReference>
<keyword evidence="5" id="KW-0067">ATP-binding</keyword>